<keyword evidence="2" id="KW-1185">Reference proteome</keyword>
<dbReference type="GeneID" id="24129124"/>
<name>A0A067CLU8_SAPPC</name>
<dbReference type="AlphaFoldDB" id="A0A067CLU8"/>
<dbReference type="VEuPathDB" id="FungiDB:SPRG_06798"/>
<evidence type="ECO:0000313" key="2">
    <source>
        <dbReference type="Proteomes" id="UP000030745"/>
    </source>
</evidence>
<dbReference type="KEGG" id="spar:SPRG_06798"/>
<dbReference type="RefSeq" id="XP_012201658.1">
    <property type="nucleotide sequence ID" value="XM_012346268.1"/>
</dbReference>
<reference evidence="1 2" key="1">
    <citation type="journal article" date="2013" name="PLoS Genet.">
        <title>Distinctive expansion of potential virulence genes in the genome of the oomycete fish pathogen Saprolegnia parasitica.</title>
        <authorList>
            <person name="Jiang R.H."/>
            <person name="de Bruijn I."/>
            <person name="Haas B.J."/>
            <person name="Belmonte R."/>
            <person name="Lobach L."/>
            <person name="Christie J."/>
            <person name="van den Ackerveken G."/>
            <person name="Bottin A."/>
            <person name="Bulone V."/>
            <person name="Diaz-Moreno S.M."/>
            <person name="Dumas B."/>
            <person name="Fan L."/>
            <person name="Gaulin E."/>
            <person name="Govers F."/>
            <person name="Grenville-Briggs L.J."/>
            <person name="Horner N.R."/>
            <person name="Levin J.Z."/>
            <person name="Mammella M."/>
            <person name="Meijer H.J."/>
            <person name="Morris P."/>
            <person name="Nusbaum C."/>
            <person name="Oome S."/>
            <person name="Phillips A.J."/>
            <person name="van Rooyen D."/>
            <person name="Rzeszutek E."/>
            <person name="Saraiva M."/>
            <person name="Secombes C.J."/>
            <person name="Seidl M.F."/>
            <person name="Snel B."/>
            <person name="Stassen J.H."/>
            <person name="Sykes S."/>
            <person name="Tripathy S."/>
            <person name="van den Berg H."/>
            <person name="Vega-Arreguin J.C."/>
            <person name="Wawra S."/>
            <person name="Young S.K."/>
            <person name="Zeng Q."/>
            <person name="Dieguez-Uribeondo J."/>
            <person name="Russ C."/>
            <person name="Tyler B.M."/>
            <person name="van West P."/>
        </authorList>
    </citation>
    <scope>NUCLEOTIDE SEQUENCE [LARGE SCALE GENOMIC DNA]</scope>
    <source>
        <strain evidence="1 2">CBS 223.65</strain>
    </source>
</reference>
<dbReference type="OrthoDB" id="10570712at2759"/>
<dbReference type="EMBL" id="KK583216">
    <property type="protein sequence ID" value="KDO27531.1"/>
    <property type="molecule type" value="Genomic_DNA"/>
</dbReference>
<accession>A0A067CLU8</accession>
<dbReference type="OMA" id="DFVIAYV"/>
<sequence length="185" mass="19876">MDTGHAPHHLAHGDIITLASGSDFVIAYVFRTDRGTASSPDQLIDLTSASSTTAAARTSQIIRPVINDAGEDGTIVKDGATARNGVTETLPIINRADDDADESPTYSAVGSVSSATLPGESRMRRYRSWLSSDDVAGRNVRPRLDALGVDAIARSPPRIPRRSQRLAARKEKPFWSVFNDNCTIS</sequence>
<protein>
    <submittedName>
        <fullName evidence="1">Uncharacterized protein</fullName>
    </submittedName>
</protein>
<dbReference type="Proteomes" id="UP000030745">
    <property type="component" value="Unassembled WGS sequence"/>
</dbReference>
<proteinExistence type="predicted"/>
<organism evidence="1 2">
    <name type="scientific">Saprolegnia parasitica (strain CBS 223.65)</name>
    <dbReference type="NCBI Taxonomy" id="695850"/>
    <lineage>
        <taxon>Eukaryota</taxon>
        <taxon>Sar</taxon>
        <taxon>Stramenopiles</taxon>
        <taxon>Oomycota</taxon>
        <taxon>Saprolegniomycetes</taxon>
        <taxon>Saprolegniales</taxon>
        <taxon>Saprolegniaceae</taxon>
        <taxon>Saprolegnia</taxon>
    </lineage>
</organism>
<gene>
    <name evidence="1" type="ORF">SPRG_06798</name>
</gene>
<evidence type="ECO:0000313" key="1">
    <source>
        <dbReference type="EMBL" id="KDO27531.1"/>
    </source>
</evidence>